<sequence>AHPPNNNNNTSREKMSYFLDLPQCTENNRQCYQIPLYVF</sequence>
<reference evidence="1" key="1">
    <citation type="journal article" date="2011" name="Nat. Biotechnol.">
        <title>Genome sequencing and comparison of two nonhuman primate animal models, the cynomolgus and Chinese rhesus macaques.</title>
        <authorList>
            <person name="Yan G."/>
            <person name="Zhang G."/>
            <person name="Fang X."/>
            <person name="Zhang Y."/>
            <person name="Li C."/>
            <person name="Ling F."/>
            <person name="Cooper D.N."/>
            <person name="Li Q."/>
            <person name="Li Y."/>
            <person name="van Gool A.J."/>
            <person name="Du H."/>
            <person name="Chen J."/>
            <person name="Chen R."/>
            <person name="Zhang P."/>
            <person name="Huang Z."/>
            <person name="Thompson J.R."/>
            <person name="Meng Y."/>
            <person name="Bai Y."/>
            <person name="Wang J."/>
            <person name="Zhuo M."/>
            <person name="Wang T."/>
            <person name="Huang Y."/>
            <person name="Wei L."/>
            <person name="Li J."/>
            <person name="Wang Z."/>
            <person name="Hu H."/>
            <person name="Yang P."/>
            <person name="Le L."/>
            <person name="Stenson P.D."/>
            <person name="Li B."/>
            <person name="Liu X."/>
            <person name="Ball E.V."/>
            <person name="An N."/>
            <person name="Huang Q."/>
            <person name="Zhang Y."/>
            <person name="Fan W."/>
            <person name="Zhang X."/>
            <person name="Li Y."/>
            <person name="Wang W."/>
            <person name="Katze M.G."/>
            <person name="Su B."/>
            <person name="Nielsen R."/>
            <person name="Yang H."/>
            <person name="Wang J."/>
            <person name="Wang X."/>
            <person name="Wang J."/>
        </authorList>
    </citation>
    <scope>NUCLEOTIDE SEQUENCE [LARGE SCALE GENOMIC DNA]</scope>
    <source>
        <strain evidence="1">CR-5</strain>
    </source>
</reference>
<accession>F6ZUM1</accession>
<evidence type="ECO:0000313" key="1">
    <source>
        <dbReference type="EMBL" id="EHH23830.1"/>
    </source>
</evidence>
<dbReference type="EMBL" id="CM001267">
    <property type="protein sequence ID" value="EHH23830.1"/>
    <property type="molecule type" value="Genomic_DNA"/>
</dbReference>
<dbReference type="Proteomes" id="UP000013456">
    <property type="component" value="Chromosome 15"/>
</dbReference>
<protein>
    <submittedName>
        <fullName evidence="1">Uncharacterized protein</fullName>
    </submittedName>
</protein>
<organism evidence="1">
    <name type="scientific">Macaca mulatta</name>
    <name type="common">Rhesus macaque</name>
    <dbReference type="NCBI Taxonomy" id="9544"/>
    <lineage>
        <taxon>Eukaryota</taxon>
        <taxon>Metazoa</taxon>
        <taxon>Chordata</taxon>
        <taxon>Craniata</taxon>
        <taxon>Vertebrata</taxon>
        <taxon>Euteleostomi</taxon>
        <taxon>Mammalia</taxon>
        <taxon>Eutheria</taxon>
        <taxon>Euarchontoglires</taxon>
        <taxon>Primates</taxon>
        <taxon>Haplorrhini</taxon>
        <taxon>Catarrhini</taxon>
        <taxon>Cercopithecidae</taxon>
        <taxon>Cercopithecinae</taxon>
        <taxon>Macaca</taxon>
    </lineage>
</organism>
<gene>
    <name evidence="1" type="ORF">EGK_07383</name>
</gene>
<feature type="non-terminal residue" evidence="1">
    <location>
        <position position="1"/>
    </location>
</feature>
<dbReference type="AlphaFoldDB" id="F6ZUM1"/>
<dbReference type="HOGENOM" id="CLU_3299096_0_0_1"/>
<feature type="non-terminal residue" evidence="1">
    <location>
        <position position="39"/>
    </location>
</feature>
<name>F6ZUM1_MACMU</name>
<proteinExistence type="predicted"/>